<feature type="transmembrane region" description="Helical" evidence="1">
    <location>
        <begin position="288"/>
        <end position="314"/>
    </location>
</feature>
<dbReference type="Pfam" id="PF10101">
    <property type="entry name" value="DUF2339"/>
    <property type="match status" value="1"/>
</dbReference>
<feature type="transmembrane region" description="Helical" evidence="1">
    <location>
        <begin position="321"/>
        <end position="339"/>
    </location>
</feature>
<name>A0A1I0YDJ6_9BACT</name>
<dbReference type="OrthoDB" id="666059at2"/>
<feature type="transmembrane region" description="Helical" evidence="1">
    <location>
        <begin position="215"/>
        <end position="232"/>
    </location>
</feature>
<feature type="transmembrane region" description="Helical" evidence="1">
    <location>
        <begin position="697"/>
        <end position="716"/>
    </location>
</feature>
<feature type="transmembrane region" description="Helical" evidence="1">
    <location>
        <begin position="238"/>
        <end position="257"/>
    </location>
</feature>
<feature type="transmembrane region" description="Helical" evidence="1">
    <location>
        <begin position="721"/>
        <end position="739"/>
    </location>
</feature>
<feature type="transmembrane region" description="Helical" evidence="1">
    <location>
        <begin position="163"/>
        <end position="182"/>
    </location>
</feature>
<feature type="transmembrane region" description="Helical" evidence="1">
    <location>
        <begin position="432"/>
        <end position="456"/>
    </location>
</feature>
<sequence>MTDKNEQINILSGKLDLLLRRQTDFSKEIEILREEIRQLNPEAKSTGELHPPLPNQAIAGQTEEKKPTTLRPVHSIAQENQAKFRPYVPKKQRTKSEIEKYIGENLINKIGIAITIIGVAIGAKYSIDHELISPLTRIILGYLMGIGLLGFGMKLKEKYENFSAVLVSGAMAIMYFITFLAYDLYSLIPQLMTFGLMVVFTAFTVAVAIKYNKQVIAHIGLVGAYAVPFLLSDGSGNVVVLLSYITIINVGILVLSFKKYWKQLYYASFGLTWAIFFIWYLFSYEFAVHYSIAWIFLLIFFFTFYTTFIAYKLLHKEKFELGDIILLVSNSFIFFGLGYDLLGTHETGQQLLGLFALCNAIIHFGISLLFYRKKLADSNLFYLVSGLVLLFVTITFPIQLDGNWVTLLWAGEAALLFWIGKTKRVAVYEKIAYPLMLLAFISILQDWSYLLSFLYYDENYITPVLNVNFLSSILFVTAFAFITFLHQSKTYPSALSPQGLILKLISFVIPGILILSLYNAFRNEIDLYWAQLFDASTVVIPNEDYDANYSNYDLLKFKSIWINNYSLFFVAALSYINFTRIKNSSLGIITLGLSLLTILIFLTQSLYEISELRQSYLSQHLVEYYPLRSYNLWIRYVSFVFVALAIYAVHKFTLQDYFRRNMNLMLESLLHISILWILSSELLHWMDIGGSSQTYKLGLSILLGSYSLLLISLGIWKKKAYLRIGAIALFAVTLLKLFLYDISNLNTISKTIVFVSLGVLLLIISFLYNKYKHIISDDSTG</sequence>
<keyword evidence="1" id="KW-0472">Membrane</keyword>
<dbReference type="AlphaFoldDB" id="A0A1I0YDJ6"/>
<feature type="transmembrane region" description="Helical" evidence="1">
    <location>
        <begin position="351"/>
        <end position="371"/>
    </location>
</feature>
<evidence type="ECO:0000256" key="1">
    <source>
        <dbReference type="SAM" id="Phobius"/>
    </source>
</evidence>
<feature type="transmembrane region" description="Helical" evidence="1">
    <location>
        <begin position="560"/>
        <end position="578"/>
    </location>
</feature>
<feature type="transmembrane region" description="Helical" evidence="1">
    <location>
        <begin position="633"/>
        <end position="652"/>
    </location>
</feature>
<feature type="transmembrane region" description="Helical" evidence="1">
    <location>
        <begin position="380"/>
        <end position="398"/>
    </location>
</feature>
<feature type="transmembrane region" description="Helical" evidence="1">
    <location>
        <begin position="500"/>
        <end position="521"/>
    </location>
</feature>
<dbReference type="PANTHER" id="PTHR38434:SF1">
    <property type="entry name" value="BLL2549 PROTEIN"/>
    <property type="match status" value="1"/>
</dbReference>
<feature type="transmembrane region" description="Helical" evidence="1">
    <location>
        <begin position="585"/>
        <end position="607"/>
    </location>
</feature>
<accession>A0A1I0YDJ6</accession>
<organism evidence="2 3">
    <name type="scientific">Algoriphagus aquimarinus</name>
    <dbReference type="NCBI Taxonomy" id="237018"/>
    <lineage>
        <taxon>Bacteria</taxon>
        <taxon>Pseudomonadati</taxon>
        <taxon>Bacteroidota</taxon>
        <taxon>Cytophagia</taxon>
        <taxon>Cytophagales</taxon>
        <taxon>Cyclobacteriaceae</taxon>
        <taxon>Algoriphagus</taxon>
    </lineage>
</organism>
<dbReference type="EMBL" id="FOKK01000004">
    <property type="protein sequence ID" value="SFB10283.1"/>
    <property type="molecule type" value="Genomic_DNA"/>
</dbReference>
<reference evidence="2 3" key="1">
    <citation type="submission" date="2016-10" db="EMBL/GenBank/DDBJ databases">
        <authorList>
            <person name="de Groot N.N."/>
        </authorList>
    </citation>
    <scope>NUCLEOTIDE SEQUENCE [LARGE SCALE GENOMIC DNA]</scope>
    <source>
        <strain evidence="2 3">DSM 23399</strain>
    </source>
</reference>
<protein>
    <submittedName>
        <fullName evidence="2">Predicted membrane protein</fullName>
    </submittedName>
</protein>
<feature type="transmembrane region" description="Helical" evidence="1">
    <location>
        <begin position="664"/>
        <end position="685"/>
    </location>
</feature>
<feature type="transmembrane region" description="Helical" evidence="1">
    <location>
        <begin position="468"/>
        <end position="488"/>
    </location>
</feature>
<feature type="transmembrane region" description="Helical" evidence="1">
    <location>
        <begin position="404"/>
        <end position="420"/>
    </location>
</feature>
<proteinExistence type="predicted"/>
<feature type="transmembrane region" description="Helical" evidence="1">
    <location>
        <begin position="751"/>
        <end position="768"/>
    </location>
</feature>
<keyword evidence="1" id="KW-0812">Transmembrane</keyword>
<feature type="transmembrane region" description="Helical" evidence="1">
    <location>
        <begin position="188"/>
        <end position="208"/>
    </location>
</feature>
<gene>
    <name evidence="2" type="ORF">SAMN04489723_104210</name>
</gene>
<feature type="transmembrane region" description="Helical" evidence="1">
    <location>
        <begin position="106"/>
        <end position="125"/>
    </location>
</feature>
<feature type="transmembrane region" description="Helical" evidence="1">
    <location>
        <begin position="131"/>
        <end position="151"/>
    </location>
</feature>
<dbReference type="InterPro" id="IPR019286">
    <property type="entry name" value="DUF2339_TM"/>
</dbReference>
<feature type="transmembrane region" description="Helical" evidence="1">
    <location>
        <begin position="264"/>
        <end position="282"/>
    </location>
</feature>
<dbReference type="Proteomes" id="UP000198790">
    <property type="component" value="Unassembled WGS sequence"/>
</dbReference>
<keyword evidence="3" id="KW-1185">Reference proteome</keyword>
<dbReference type="RefSeq" id="WP_092895683.1">
    <property type="nucleotide sequence ID" value="NZ_FOKK01000004.1"/>
</dbReference>
<dbReference type="PANTHER" id="PTHR38434">
    <property type="entry name" value="BLL2549 PROTEIN"/>
    <property type="match status" value="1"/>
</dbReference>
<evidence type="ECO:0000313" key="3">
    <source>
        <dbReference type="Proteomes" id="UP000198790"/>
    </source>
</evidence>
<evidence type="ECO:0000313" key="2">
    <source>
        <dbReference type="EMBL" id="SFB10283.1"/>
    </source>
</evidence>
<keyword evidence="1" id="KW-1133">Transmembrane helix</keyword>